<feature type="non-terminal residue" evidence="3">
    <location>
        <position position="1"/>
    </location>
</feature>
<comment type="caution">
    <text evidence="3">The sequence shown here is derived from an EMBL/GenBank/DDBJ whole genome shotgun (WGS) entry which is preliminary data.</text>
</comment>
<gene>
    <name evidence="3" type="ORF">H5410_011746</name>
</gene>
<organism evidence="3 4">
    <name type="scientific">Solanum commersonii</name>
    <name type="common">Commerson's wild potato</name>
    <name type="synonym">Commerson's nightshade</name>
    <dbReference type="NCBI Taxonomy" id="4109"/>
    <lineage>
        <taxon>Eukaryota</taxon>
        <taxon>Viridiplantae</taxon>
        <taxon>Streptophyta</taxon>
        <taxon>Embryophyta</taxon>
        <taxon>Tracheophyta</taxon>
        <taxon>Spermatophyta</taxon>
        <taxon>Magnoliopsida</taxon>
        <taxon>eudicotyledons</taxon>
        <taxon>Gunneridae</taxon>
        <taxon>Pentapetalae</taxon>
        <taxon>asterids</taxon>
        <taxon>lamiids</taxon>
        <taxon>Solanales</taxon>
        <taxon>Solanaceae</taxon>
        <taxon>Solanoideae</taxon>
        <taxon>Solaneae</taxon>
        <taxon>Solanum</taxon>
    </lineage>
</organism>
<sequence>ANDNLESKMRPLFVGNIEYDARQPELERLFSKYGRIERVDMKSGNPFEHLLRKKSLYHGSTLAKTSIARQPICLPINLLSFTYFIAHVAIFQEWLWWDLSVLHAMPTTINKQFNEFYHALPPYSESCCEIGEACLAMTTQA</sequence>
<name>A0A9J6APF7_SOLCO</name>
<proteinExistence type="predicted"/>
<evidence type="ECO:0000259" key="2">
    <source>
        <dbReference type="PROSITE" id="PS50102"/>
    </source>
</evidence>
<dbReference type="Proteomes" id="UP000824120">
    <property type="component" value="Chromosome 2"/>
</dbReference>
<evidence type="ECO:0000313" key="3">
    <source>
        <dbReference type="EMBL" id="KAG5626528.1"/>
    </source>
</evidence>
<dbReference type="InterPro" id="IPR000504">
    <property type="entry name" value="RRM_dom"/>
</dbReference>
<evidence type="ECO:0000256" key="1">
    <source>
        <dbReference type="PROSITE-ProRule" id="PRU00176"/>
    </source>
</evidence>
<dbReference type="AlphaFoldDB" id="A0A9J6APF7"/>
<dbReference type="Gene3D" id="3.30.70.330">
    <property type="match status" value="1"/>
</dbReference>
<dbReference type="EMBL" id="JACXVP010000002">
    <property type="protein sequence ID" value="KAG5626528.1"/>
    <property type="molecule type" value="Genomic_DNA"/>
</dbReference>
<reference evidence="3 4" key="1">
    <citation type="submission" date="2020-09" db="EMBL/GenBank/DDBJ databases">
        <title>De no assembly of potato wild relative species, Solanum commersonii.</title>
        <authorList>
            <person name="Cho K."/>
        </authorList>
    </citation>
    <scope>NUCLEOTIDE SEQUENCE [LARGE SCALE GENOMIC DNA]</scope>
    <source>
        <strain evidence="3">LZ3.2</strain>
        <tissue evidence="3">Leaf</tissue>
    </source>
</reference>
<protein>
    <recommendedName>
        <fullName evidence="2">RRM domain-containing protein</fullName>
    </recommendedName>
</protein>
<dbReference type="PROSITE" id="PS50102">
    <property type="entry name" value="RRM"/>
    <property type="match status" value="1"/>
</dbReference>
<dbReference type="SUPFAM" id="SSF54928">
    <property type="entry name" value="RNA-binding domain, RBD"/>
    <property type="match status" value="1"/>
</dbReference>
<feature type="domain" description="RRM" evidence="2">
    <location>
        <begin position="10"/>
        <end position="47"/>
    </location>
</feature>
<dbReference type="OrthoDB" id="5970at2759"/>
<dbReference type="Pfam" id="PF00076">
    <property type="entry name" value="RRM_1"/>
    <property type="match status" value="1"/>
</dbReference>
<keyword evidence="4" id="KW-1185">Reference proteome</keyword>
<evidence type="ECO:0000313" key="4">
    <source>
        <dbReference type="Proteomes" id="UP000824120"/>
    </source>
</evidence>
<accession>A0A9J6APF7</accession>
<dbReference type="GO" id="GO:0003723">
    <property type="term" value="F:RNA binding"/>
    <property type="evidence" value="ECO:0007669"/>
    <property type="project" value="UniProtKB-UniRule"/>
</dbReference>
<dbReference type="InterPro" id="IPR035979">
    <property type="entry name" value="RBD_domain_sf"/>
</dbReference>
<dbReference type="InterPro" id="IPR012677">
    <property type="entry name" value="Nucleotide-bd_a/b_plait_sf"/>
</dbReference>
<keyword evidence="1" id="KW-0694">RNA-binding</keyword>